<dbReference type="SUPFAM" id="SSF51735">
    <property type="entry name" value="NAD(P)-binding Rossmann-fold domains"/>
    <property type="match status" value="1"/>
</dbReference>
<evidence type="ECO:0008006" key="5">
    <source>
        <dbReference type="Google" id="ProtNLM"/>
    </source>
</evidence>
<gene>
    <name evidence="3" type="ORF">BJ322DRAFT_1081950</name>
</gene>
<proteinExistence type="inferred from homology"/>
<dbReference type="OrthoDB" id="5371740at2759"/>
<evidence type="ECO:0000313" key="4">
    <source>
        <dbReference type="Proteomes" id="UP000736335"/>
    </source>
</evidence>
<dbReference type="InterPro" id="IPR002347">
    <property type="entry name" value="SDR_fam"/>
</dbReference>
<dbReference type="Pfam" id="PF00106">
    <property type="entry name" value="adh_short"/>
    <property type="match status" value="1"/>
</dbReference>
<accession>A0A9P6L389</accession>
<comment type="caution">
    <text evidence="3">The sequence shown here is derived from an EMBL/GenBank/DDBJ whole genome shotgun (WGS) entry which is preliminary data.</text>
</comment>
<sequence>MTRISNDELFQHAARARGRVVLVTGGAAGPSRDAALMFATKGANVVIGDIYQTGAQGIVDAIKKLPPGSGKAIWKRCDVTIWEDQVSLFESAMKAFGGIDIVIAGARVGETQGFGTPQIADGKPVKPDLKTLHVNLNGAIYTTQLALHYLPKTRSPTEPLKYVVLLGFLASWDAHPDQEIFVTSQHGLLGFARSTKPVLTVNGIRIATVQSTSPPGMGDTDSTFKKTANAMFFCATNPDPKANGSVWALLHHGGIQRMEEAQERGSLGAPPAYTDHY</sequence>
<dbReference type="AlphaFoldDB" id="A0A9P6L389"/>
<dbReference type="GO" id="GO:0016616">
    <property type="term" value="F:oxidoreductase activity, acting on the CH-OH group of donors, NAD or NADP as acceptor"/>
    <property type="evidence" value="ECO:0007669"/>
    <property type="project" value="TreeGrafter"/>
</dbReference>
<dbReference type="PANTHER" id="PTHR44229:SF4">
    <property type="entry name" value="15-HYDROXYPROSTAGLANDIN DEHYDROGENASE [NAD(+)]"/>
    <property type="match status" value="1"/>
</dbReference>
<evidence type="ECO:0000313" key="3">
    <source>
        <dbReference type="EMBL" id="KAF9780830.1"/>
    </source>
</evidence>
<keyword evidence="2" id="KW-0560">Oxidoreductase</keyword>
<dbReference type="Gene3D" id="3.40.50.720">
    <property type="entry name" value="NAD(P)-binding Rossmann-like Domain"/>
    <property type="match status" value="1"/>
</dbReference>
<reference evidence="3" key="2">
    <citation type="submission" date="2020-11" db="EMBL/GenBank/DDBJ databases">
        <authorList>
            <consortium name="DOE Joint Genome Institute"/>
            <person name="Kuo A."/>
            <person name="Miyauchi S."/>
            <person name="Kiss E."/>
            <person name="Drula E."/>
            <person name="Kohler A."/>
            <person name="Sanchez-Garcia M."/>
            <person name="Andreopoulos B."/>
            <person name="Barry K.W."/>
            <person name="Bonito G."/>
            <person name="Buee M."/>
            <person name="Carver A."/>
            <person name="Chen C."/>
            <person name="Cichocki N."/>
            <person name="Clum A."/>
            <person name="Culley D."/>
            <person name="Crous P.W."/>
            <person name="Fauchery L."/>
            <person name="Girlanda M."/>
            <person name="Hayes R."/>
            <person name="Keri Z."/>
            <person name="Labutti K."/>
            <person name="Lipzen A."/>
            <person name="Lombard V."/>
            <person name="Magnuson J."/>
            <person name="Maillard F."/>
            <person name="Morin E."/>
            <person name="Murat C."/>
            <person name="Nolan M."/>
            <person name="Ohm R."/>
            <person name="Pangilinan J."/>
            <person name="Pereira M."/>
            <person name="Perotto S."/>
            <person name="Peter M."/>
            <person name="Riley R."/>
            <person name="Sitrit Y."/>
            <person name="Stielow B."/>
            <person name="Szollosi G."/>
            <person name="Zifcakova L."/>
            <person name="Stursova M."/>
            <person name="Spatafora J.W."/>
            <person name="Tedersoo L."/>
            <person name="Vaario L.-M."/>
            <person name="Yamada A."/>
            <person name="Yan M."/>
            <person name="Wang P."/>
            <person name="Xu J."/>
            <person name="Bruns T."/>
            <person name="Baldrian P."/>
            <person name="Vilgalys R."/>
            <person name="Henrissat B."/>
            <person name="Grigoriev I.V."/>
            <person name="Hibbett D."/>
            <person name="Nagy L.G."/>
            <person name="Martin F.M."/>
        </authorList>
    </citation>
    <scope>NUCLEOTIDE SEQUENCE</scope>
    <source>
        <strain evidence="3">UH-Tt-Lm1</strain>
    </source>
</reference>
<dbReference type="GO" id="GO:0005737">
    <property type="term" value="C:cytoplasm"/>
    <property type="evidence" value="ECO:0007669"/>
    <property type="project" value="TreeGrafter"/>
</dbReference>
<name>A0A9P6L389_9AGAM</name>
<reference evidence="3" key="1">
    <citation type="journal article" date="2020" name="Nat. Commun.">
        <title>Large-scale genome sequencing of mycorrhizal fungi provides insights into the early evolution of symbiotic traits.</title>
        <authorList>
            <person name="Miyauchi S."/>
            <person name="Kiss E."/>
            <person name="Kuo A."/>
            <person name="Drula E."/>
            <person name="Kohler A."/>
            <person name="Sanchez-Garcia M."/>
            <person name="Morin E."/>
            <person name="Andreopoulos B."/>
            <person name="Barry K.W."/>
            <person name="Bonito G."/>
            <person name="Buee M."/>
            <person name="Carver A."/>
            <person name="Chen C."/>
            <person name="Cichocki N."/>
            <person name="Clum A."/>
            <person name="Culley D."/>
            <person name="Crous P.W."/>
            <person name="Fauchery L."/>
            <person name="Girlanda M."/>
            <person name="Hayes R.D."/>
            <person name="Keri Z."/>
            <person name="LaButti K."/>
            <person name="Lipzen A."/>
            <person name="Lombard V."/>
            <person name="Magnuson J."/>
            <person name="Maillard F."/>
            <person name="Murat C."/>
            <person name="Nolan M."/>
            <person name="Ohm R.A."/>
            <person name="Pangilinan J."/>
            <person name="Pereira M.F."/>
            <person name="Perotto S."/>
            <person name="Peter M."/>
            <person name="Pfister S."/>
            <person name="Riley R."/>
            <person name="Sitrit Y."/>
            <person name="Stielow J.B."/>
            <person name="Szollosi G."/>
            <person name="Zifcakova L."/>
            <person name="Stursova M."/>
            <person name="Spatafora J.W."/>
            <person name="Tedersoo L."/>
            <person name="Vaario L.M."/>
            <person name="Yamada A."/>
            <person name="Yan M."/>
            <person name="Wang P."/>
            <person name="Xu J."/>
            <person name="Bruns T."/>
            <person name="Baldrian P."/>
            <person name="Vilgalys R."/>
            <person name="Dunand C."/>
            <person name="Henrissat B."/>
            <person name="Grigoriev I.V."/>
            <person name="Hibbett D."/>
            <person name="Nagy L.G."/>
            <person name="Martin F.M."/>
        </authorList>
    </citation>
    <scope>NUCLEOTIDE SEQUENCE</scope>
    <source>
        <strain evidence="3">UH-Tt-Lm1</strain>
    </source>
</reference>
<dbReference type="Proteomes" id="UP000736335">
    <property type="component" value="Unassembled WGS sequence"/>
</dbReference>
<evidence type="ECO:0000256" key="1">
    <source>
        <dbReference type="ARBA" id="ARBA00006484"/>
    </source>
</evidence>
<dbReference type="EMBL" id="WIUZ02000015">
    <property type="protein sequence ID" value="KAF9780830.1"/>
    <property type="molecule type" value="Genomic_DNA"/>
</dbReference>
<comment type="similarity">
    <text evidence="1">Belongs to the short-chain dehydrogenases/reductases (SDR) family.</text>
</comment>
<protein>
    <recommendedName>
        <fullName evidence="5">NAD(P)-binding protein</fullName>
    </recommendedName>
</protein>
<keyword evidence="4" id="KW-1185">Reference proteome</keyword>
<dbReference type="InterPro" id="IPR036291">
    <property type="entry name" value="NAD(P)-bd_dom_sf"/>
</dbReference>
<dbReference type="PANTHER" id="PTHR44229">
    <property type="entry name" value="15-HYDROXYPROSTAGLANDIN DEHYDROGENASE [NAD(+)]"/>
    <property type="match status" value="1"/>
</dbReference>
<evidence type="ECO:0000256" key="2">
    <source>
        <dbReference type="ARBA" id="ARBA00023002"/>
    </source>
</evidence>
<organism evidence="3 4">
    <name type="scientific">Thelephora terrestris</name>
    <dbReference type="NCBI Taxonomy" id="56493"/>
    <lineage>
        <taxon>Eukaryota</taxon>
        <taxon>Fungi</taxon>
        <taxon>Dikarya</taxon>
        <taxon>Basidiomycota</taxon>
        <taxon>Agaricomycotina</taxon>
        <taxon>Agaricomycetes</taxon>
        <taxon>Thelephorales</taxon>
        <taxon>Thelephoraceae</taxon>
        <taxon>Thelephora</taxon>
    </lineage>
</organism>